<comment type="caution">
    <text evidence="2">The sequence shown here is derived from an EMBL/GenBank/DDBJ whole genome shotgun (WGS) entry which is preliminary data.</text>
</comment>
<dbReference type="Proteomes" id="UP001217485">
    <property type="component" value="Unassembled WGS sequence"/>
</dbReference>
<protein>
    <submittedName>
        <fullName evidence="2">Uncharacterized protein</fullName>
    </submittedName>
</protein>
<evidence type="ECO:0000256" key="1">
    <source>
        <dbReference type="SAM" id="Phobius"/>
    </source>
</evidence>
<reference evidence="2 3" key="1">
    <citation type="submission" date="2023-01" db="EMBL/GenBank/DDBJ databases">
        <title>Minimal conservation of predation-associated metabolite biosynthetic gene clusters underscores biosynthetic potential of Myxococcota including descriptions for ten novel species: Archangium lansinium sp. nov., Myxococcus landrumus sp. nov., Nannocystis bai.</title>
        <authorList>
            <person name="Ahearne A."/>
            <person name="Stevens C."/>
            <person name="Dowd S."/>
        </authorList>
    </citation>
    <scope>NUCLEOTIDE SEQUENCE [LARGE SCALE GENOMIC DNA]</scope>
    <source>
        <strain evidence="2 3">WIWO2</strain>
    </source>
</reference>
<keyword evidence="1" id="KW-0472">Membrane</keyword>
<keyword evidence="1" id="KW-1133">Transmembrane helix</keyword>
<feature type="transmembrane region" description="Helical" evidence="1">
    <location>
        <begin position="25"/>
        <end position="42"/>
    </location>
</feature>
<evidence type="ECO:0000313" key="3">
    <source>
        <dbReference type="Proteomes" id="UP001217485"/>
    </source>
</evidence>
<proteinExistence type="predicted"/>
<keyword evidence="1" id="KW-0812">Transmembrane</keyword>
<gene>
    <name evidence="2" type="ORF">POL72_32125</name>
</gene>
<dbReference type="RefSeq" id="WP_272100327.1">
    <property type="nucleotide sequence ID" value="NZ_JAQNDK010000004.1"/>
</dbReference>
<accession>A0ABT5C7L7</accession>
<organism evidence="2 3">
    <name type="scientific">Sorangium atrum</name>
    <dbReference type="NCBI Taxonomy" id="2995308"/>
    <lineage>
        <taxon>Bacteria</taxon>
        <taxon>Pseudomonadati</taxon>
        <taxon>Myxococcota</taxon>
        <taxon>Polyangia</taxon>
        <taxon>Polyangiales</taxon>
        <taxon>Polyangiaceae</taxon>
        <taxon>Sorangium</taxon>
    </lineage>
</organism>
<keyword evidence="3" id="KW-1185">Reference proteome</keyword>
<dbReference type="EMBL" id="JAQNDK010000004">
    <property type="protein sequence ID" value="MDC0682421.1"/>
    <property type="molecule type" value="Genomic_DNA"/>
</dbReference>
<name>A0ABT5C7L7_9BACT</name>
<feature type="transmembrane region" description="Helical" evidence="1">
    <location>
        <begin position="105"/>
        <end position="124"/>
    </location>
</feature>
<evidence type="ECO:0000313" key="2">
    <source>
        <dbReference type="EMBL" id="MDC0682421.1"/>
    </source>
</evidence>
<sequence>MSWPLRGEGGASAAERARWVDAGNIANGFLVFGNVVTGFIAIGNVARGFIAIGNVAVGVVAIGNVAFGVVGGFGATIAVGAFAGAGVIALPVLDGMAGVASLLDLNPFLSALPIALWLFAARVFPGQRAPRLGPDPELAPLSSVLGGERSEGWVRGRVERAGDGALRLTQRGRSVELPATPEALRAGAALLPEGRGARLFALVRAEEHVRGGEGGYRAAQERERVLTVADLLAPPAWVPPWINGAEVQWWLARAWNVGAVVALVLRAAQLIAGAMG</sequence>